<proteinExistence type="predicted"/>
<organism evidence="2 3">
    <name type="scientific">Ceratodon purpureus</name>
    <name type="common">Fire moss</name>
    <name type="synonym">Dicranum purpureum</name>
    <dbReference type="NCBI Taxonomy" id="3225"/>
    <lineage>
        <taxon>Eukaryota</taxon>
        <taxon>Viridiplantae</taxon>
        <taxon>Streptophyta</taxon>
        <taxon>Embryophyta</taxon>
        <taxon>Bryophyta</taxon>
        <taxon>Bryophytina</taxon>
        <taxon>Bryopsida</taxon>
        <taxon>Dicranidae</taxon>
        <taxon>Pseudoditrichales</taxon>
        <taxon>Ditrichaceae</taxon>
        <taxon>Ceratodon</taxon>
    </lineage>
</organism>
<reference evidence="2" key="1">
    <citation type="submission" date="2020-06" db="EMBL/GenBank/DDBJ databases">
        <title>WGS assembly of Ceratodon purpureus strain R40.</title>
        <authorList>
            <person name="Carey S.B."/>
            <person name="Jenkins J."/>
            <person name="Shu S."/>
            <person name="Lovell J.T."/>
            <person name="Sreedasyam A."/>
            <person name="Maumus F."/>
            <person name="Tiley G.P."/>
            <person name="Fernandez-Pozo N."/>
            <person name="Barry K."/>
            <person name="Chen C."/>
            <person name="Wang M."/>
            <person name="Lipzen A."/>
            <person name="Daum C."/>
            <person name="Saski C.A."/>
            <person name="Payton A.C."/>
            <person name="Mcbreen J.C."/>
            <person name="Conrad R.E."/>
            <person name="Kollar L.M."/>
            <person name="Olsson S."/>
            <person name="Huttunen S."/>
            <person name="Landis J.B."/>
            <person name="Wickett N.J."/>
            <person name="Johnson M.G."/>
            <person name="Rensing S.A."/>
            <person name="Grimwood J."/>
            <person name="Schmutz J."/>
            <person name="Mcdaniel S.F."/>
        </authorList>
    </citation>
    <scope>NUCLEOTIDE SEQUENCE</scope>
    <source>
        <strain evidence="2">R40</strain>
    </source>
</reference>
<dbReference type="Proteomes" id="UP000822688">
    <property type="component" value="Chromosome 4"/>
</dbReference>
<evidence type="ECO:0000313" key="2">
    <source>
        <dbReference type="EMBL" id="KAG0580204.1"/>
    </source>
</evidence>
<protein>
    <submittedName>
        <fullName evidence="2">Uncharacterized protein</fullName>
    </submittedName>
</protein>
<feature type="region of interest" description="Disordered" evidence="1">
    <location>
        <begin position="1"/>
        <end position="20"/>
    </location>
</feature>
<accession>A0A8T0I965</accession>
<evidence type="ECO:0000256" key="1">
    <source>
        <dbReference type="SAM" id="MobiDB-lite"/>
    </source>
</evidence>
<gene>
    <name evidence="2" type="ORF">KC19_4G156200</name>
</gene>
<dbReference type="AlphaFoldDB" id="A0A8T0I965"/>
<dbReference type="EMBL" id="CM026424">
    <property type="protein sequence ID" value="KAG0580204.1"/>
    <property type="molecule type" value="Genomic_DNA"/>
</dbReference>
<evidence type="ECO:0000313" key="3">
    <source>
        <dbReference type="Proteomes" id="UP000822688"/>
    </source>
</evidence>
<comment type="caution">
    <text evidence="2">The sequence shown here is derived from an EMBL/GenBank/DDBJ whole genome shotgun (WGS) entry which is preliminary data.</text>
</comment>
<sequence>MRDKTMMTRRRRTQTLAVSSGSLDRGSDMLRHVGGIASNYVYNWLKRPPNTHTIIITSTSTSTNEPNPMFERTNNASFVSLLIKNPSFGCTLSHFGAFGCGSCC</sequence>
<keyword evidence="3" id="KW-1185">Reference proteome</keyword>
<name>A0A8T0I965_CERPU</name>